<dbReference type="HOGENOM" id="CLU_1603946_0_0_1"/>
<feature type="compositionally biased region" description="Basic and acidic residues" evidence="1">
    <location>
        <begin position="67"/>
        <end position="83"/>
    </location>
</feature>
<dbReference type="RefSeq" id="XP_003025298.1">
    <property type="nucleotide sequence ID" value="XM_003025252.1"/>
</dbReference>
<name>D4D0E2_TRIVH</name>
<proteinExistence type="predicted"/>
<comment type="caution">
    <text evidence="2">The sequence shown here is derived from an EMBL/GenBank/DDBJ whole genome shotgun (WGS) entry which is preliminary data.</text>
</comment>
<gene>
    <name evidence="2" type="ORF">TRV_00537</name>
</gene>
<feature type="region of interest" description="Disordered" evidence="1">
    <location>
        <begin position="67"/>
        <end position="117"/>
    </location>
</feature>
<evidence type="ECO:0000256" key="1">
    <source>
        <dbReference type="SAM" id="MobiDB-lite"/>
    </source>
</evidence>
<protein>
    <submittedName>
        <fullName evidence="2">Uncharacterized protein</fullName>
    </submittedName>
</protein>
<keyword evidence="3" id="KW-1185">Reference proteome</keyword>
<dbReference type="EMBL" id="ACYE01000029">
    <property type="protein sequence ID" value="EFE44687.1"/>
    <property type="molecule type" value="Genomic_DNA"/>
</dbReference>
<organism evidence="2 3">
    <name type="scientific">Trichophyton verrucosum (strain HKI 0517)</name>
    <dbReference type="NCBI Taxonomy" id="663202"/>
    <lineage>
        <taxon>Eukaryota</taxon>
        <taxon>Fungi</taxon>
        <taxon>Dikarya</taxon>
        <taxon>Ascomycota</taxon>
        <taxon>Pezizomycotina</taxon>
        <taxon>Eurotiomycetes</taxon>
        <taxon>Eurotiomycetidae</taxon>
        <taxon>Onygenales</taxon>
        <taxon>Arthrodermataceae</taxon>
        <taxon>Trichophyton</taxon>
    </lineage>
</organism>
<sequence>MDTGDILPILFYYEVYQREAERSKYGQRRRRRSQQQQQHDEESNLSTSRRNQQQIWISWRFRDGLRKDISKQQKKQRDQRPETQRLGGLSSPPCSSVSQAPSSASSAPASTPASASLPPCPRCPVLIGSMHGAFVDCGFQKPSMGFPLLAVARPASLASQRNKKQA</sequence>
<reference evidence="3" key="1">
    <citation type="journal article" date="2011" name="Genome Biol.">
        <title>Comparative and functional genomics provide insights into the pathogenicity of dermatophytic fungi.</title>
        <authorList>
            <person name="Burmester A."/>
            <person name="Shelest E."/>
            <person name="Gloeckner G."/>
            <person name="Heddergott C."/>
            <person name="Schindler S."/>
            <person name="Staib P."/>
            <person name="Heidel A."/>
            <person name="Felder M."/>
            <person name="Petzold A."/>
            <person name="Szafranski K."/>
            <person name="Feuermann M."/>
            <person name="Pedruzzi I."/>
            <person name="Priebe S."/>
            <person name="Groth M."/>
            <person name="Winkler R."/>
            <person name="Li W."/>
            <person name="Kniemeyer O."/>
            <person name="Schroeckh V."/>
            <person name="Hertweck C."/>
            <person name="Hube B."/>
            <person name="White T.C."/>
            <person name="Platzer M."/>
            <person name="Guthke R."/>
            <person name="Heitman J."/>
            <person name="Woestemeyer J."/>
            <person name="Zipfel P.F."/>
            <person name="Monod M."/>
            <person name="Brakhage A.A."/>
        </authorList>
    </citation>
    <scope>NUCLEOTIDE SEQUENCE [LARGE SCALE GENOMIC DNA]</scope>
    <source>
        <strain evidence="3">HKI 0517</strain>
    </source>
</reference>
<dbReference type="KEGG" id="tve:TRV_00537"/>
<evidence type="ECO:0000313" key="2">
    <source>
        <dbReference type="EMBL" id="EFE44687.1"/>
    </source>
</evidence>
<dbReference type="GeneID" id="9582909"/>
<feature type="compositionally biased region" description="Low complexity" evidence="1">
    <location>
        <begin position="90"/>
        <end position="117"/>
    </location>
</feature>
<evidence type="ECO:0000313" key="3">
    <source>
        <dbReference type="Proteomes" id="UP000008383"/>
    </source>
</evidence>
<accession>D4D0E2</accession>
<dbReference type="Proteomes" id="UP000008383">
    <property type="component" value="Unassembled WGS sequence"/>
</dbReference>
<dbReference type="AlphaFoldDB" id="D4D0E2"/>
<feature type="region of interest" description="Disordered" evidence="1">
    <location>
        <begin position="21"/>
        <end position="51"/>
    </location>
</feature>